<evidence type="ECO:0000313" key="1">
    <source>
        <dbReference type="EMBL" id="MEK7951649.1"/>
    </source>
</evidence>
<comment type="caution">
    <text evidence="1">The sequence shown here is derived from an EMBL/GenBank/DDBJ whole genome shotgun (WGS) entry which is preliminary data.</text>
</comment>
<name>A0ABU9AXE1_9BACT</name>
<dbReference type="RefSeq" id="WP_341405300.1">
    <property type="nucleotide sequence ID" value="NZ_JBBUKT010000005.1"/>
</dbReference>
<dbReference type="Proteomes" id="UP001371305">
    <property type="component" value="Unassembled WGS sequence"/>
</dbReference>
<protein>
    <submittedName>
        <fullName evidence="1">Uncharacterized protein</fullName>
    </submittedName>
</protein>
<gene>
    <name evidence="1" type="ORF">WKV53_14120</name>
</gene>
<keyword evidence="2" id="KW-1185">Reference proteome</keyword>
<reference evidence="1 2" key="1">
    <citation type="submission" date="2024-04" db="EMBL/GenBank/DDBJ databases">
        <title>Luteolibacter sp. isolated from soil.</title>
        <authorList>
            <person name="An J."/>
        </authorList>
    </citation>
    <scope>NUCLEOTIDE SEQUENCE [LARGE SCALE GENOMIC DNA]</scope>
    <source>
        <strain evidence="1 2">Y139</strain>
    </source>
</reference>
<organism evidence="1 2">
    <name type="scientific">Luteolibacter soli</name>
    <dbReference type="NCBI Taxonomy" id="3135280"/>
    <lineage>
        <taxon>Bacteria</taxon>
        <taxon>Pseudomonadati</taxon>
        <taxon>Verrucomicrobiota</taxon>
        <taxon>Verrucomicrobiia</taxon>
        <taxon>Verrucomicrobiales</taxon>
        <taxon>Verrucomicrobiaceae</taxon>
        <taxon>Luteolibacter</taxon>
    </lineage>
</organism>
<evidence type="ECO:0000313" key="2">
    <source>
        <dbReference type="Proteomes" id="UP001371305"/>
    </source>
</evidence>
<dbReference type="EMBL" id="JBBUKT010000005">
    <property type="protein sequence ID" value="MEK7951649.1"/>
    <property type="molecule type" value="Genomic_DNA"/>
</dbReference>
<accession>A0ABU9AXE1</accession>
<sequence length="61" mass="6676">MDVNFQRGGCAVPAGWGLLRWGGGELVVRASPRRKDAVLPLRMLEGVSALLVDDRWPMIAD</sequence>
<proteinExistence type="predicted"/>